<evidence type="ECO:0000313" key="9">
    <source>
        <dbReference type="Proteomes" id="UP000322791"/>
    </source>
</evidence>
<evidence type="ECO:0000256" key="5">
    <source>
        <dbReference type="RuleBase" id="RU361277"/>
    </source>
</evidence>
<dbReference type="Proteomes" id="UP000322791">
    <property type="component" value="Unassembled WGS sequence"/>
</dbReference>
<dbReference type="EMBL" id="VTHL01000017">
    <property type="protein sequence ID" value="TYZ07433.1"/>
    <property type="molecule type" value="Genomic_DNA"/>
</dbReference>
<dbReference type="CDD" id="cd05283">
    <property type="entry name" value="CAD1"/>
    <property type="match status" value="1"/>
</dbReference>
<feature type="domain" description="Alcohol dehydrogenase-like N-terminal" evidence="7">
    <location>
        <begin position="27"/>
        <end position="145"/>
    </location>
</feature>
<dbReference type="SUPFAM" id="SSF51735">
    <property type="entry name" value="NAD(P)-binding Rossmann-fold domains"/>
    <property type="match status" value="1"/>
</dbReference>
<accession>A0A5D6UV79</accession>
<evidence type="ECO:0000256" key="4">
    <source>
        <dbReference type="ARBA" id="ARBA00023002"/>
    </source>
</evidence>
<keyword evidence="9" id="KW-1185">Reference proteome</keyword>
<dbReference type="RefSeq" id="WP_149071910.1">
    <property type="nucleotide sequence ID" value="NZ_VTHL01000017.1"/>
</dbReference>
<name>A0A5D6UV79_9BACT</name>
<dbReference type="AlphaFoldDB" id="A0A5D6UV79"/>
<protein>
    <submittedName>
        <fullName evidence="8">NAD(P)-dependent alcohol dehydrogenase</fullName>
    </submittedName>
</protein>
<dbReference type="InterPro" id="IPR047109">
    <property type="entry name" value="CAD-like"/>
</dbReference>
<organism evidence="8 9">
    <name type="scientific">Hymenobacter lutimineralis</name>
    <dbReference type="NCBI Taxonomy" id="2606448"/>
    <lineage>
        <taxon>Bacteria</taxon>
        <taxon>Pseudomonadati</taxon>
        <taxon>Bacteroidota</taxon>
        <taxon>Cytophagia</taxon>
        <taxon>Cytophagales</taxon>
        <taxon>Hymenobacteraceae</taxon>
        <taxon>Hymenobacter</taxon>
    </lineage>
</organism>
<dbReference type="Pfam" id="PF08240">
    <property type="entry name" value="ADH_N"/>
    <property type="match status" value="1"/>
</dbReference>
<evidence type="ECO:0000256" key="1">
    <source>
        <dbReference type="ARBA" id="ARBA00001947"/>
    </source>
</evidence>
<evidence type="ECO:0000259" key="7">
    <source>
        <dbReference type="Pfam" id="PF08240"/>
    </source>
</evidence>
<sequence>MIQTKAYAAQSPETDLAPWTFERRAVGAHDVQIEILFCGVCHSDLHQIRNEWFPGIFPMVPGHEIVGRITKVGDHVKKFKQGDLAGVGCMVDSCQVCYNCKDGLEQYCVEGNTQTYNNLGRDGAPTYGGYSNTIVVREEFVVSVSDKLDLAAVAPLLCAGITTYSPLKYWGVGKGHKLAVVGLGGLGHMGVKFGVAFGADVTVLSTSPAKEADAKALGAHHFVVTSDEEQLKAVQGSFDFILDTVAADHNIPLYLSLLKTSGTHILVGAPPKPLEIPAFALIPGRKSVSGSTIGGIRETQEMLDFCAEHNIVSDIELINIQDVNQAYERMVKGDVRYRFVIDIASL</sequence>
<evidence type="ECO:0000256" key="2">
    <source>
        <dbReference type="ARBA" id="ARBA00022723"/>
    </source>
</evidence>
<gene>
    <name evidence="8" type="ORF">FY528_15325</name>
</gene>
<dbReference type="Pfam" id="PF00107">
    <property type="entry name" value="ADH_zinc_N"/>
    <property type="match status" value="1"/>
</dbReference>
<keyword evidence="2 5" id="KW-0479">Metal-binding</keyword>
<keyword evidence="4" id="KW-0560">Oxidoreductase</keyword>
<dbReference type="InterPro" id="IPR002328">
    <property type="entry name" value="ADH_Zn_CS"/>
</dbReference>
<dbReference type="FunFam" id="3.40.50.720:FF:000022">
    <property type="entry name" value="Cinnamyl alcohol dehydrogenase"/>
    <property type="match status" value="1"/>
</dbReference>
<dbReference type="InterPro" id="IPR011032">
    <property type="entry name" value="GroES-like_sf"/>
</dbReference>
<dbReference type="InterPro" id="IPR036291">
    <property type="entry name" value="NAD(P)-bd_dom_sf"/>
</dbReference>
<comment type="similarity">
    <text evidence="5">Belongs to the zinc-containing alcohol dehydrogenase family.</text>
</comment>
<evidence type="ECO:0000256" key="3">
    <source>
        <dbReference type="ARBA" id="ARBA00022833"/>
    </source>
</evidence>
<proteinExistence type="inferred from homology"/>
<dbReference type="InterPro" id="IPR013154">
    <property type="entry name" value="ADH-like_N"/>
</dbReference>
<dbReference type="SUPFAM" id="SSF50129">
    <property type="entry name" value="GroES-like"/>
    <property type="match status" value="1"/>
</dbReference>
<dbReference type="Gene3D" id="3.40.50.720">
    <property type="entry name" value="NAD(P)-binding Rossmann-like Domain"/>
    <property type="match status" value="1"/>
</dbReference>
<comment type="caution">
    <text evidence="8">The sequence shown here is derived from an EMBL/GenBank/DDBJ whole genome shotgun (WGS) entry which is preliminary data.</text>
</comment>
<keyword evidence="3 5" id="KW-0862">Zinc</keyword>
<evidence type="ECO:0000259" key="6">
    <source>
        <dbReference type="Pfam" id="PF00107"/>
    </source>
</evidence>
<feature type="domain" description="Alcohol dehydrogenase-like C-terminal" evidence="6">
    <location>
        <begin position="185"/>
        <end position="307"/>
    </location>
</feature>
<dbReference type="PANTHER" id="PTHR42683">
    <property type="entry name" value="ALDEHYDE REDUCTASE"/>
    <property type="match status" value="1"/>
</dbReference>
<dbReference type="GO" id="GO:0008106">
    <property type="term" value="F:alcohol dehydrogenase (NADP+) activity"/>
    <property type="evidence" value="ECO:0007669"/>
    <property type="project" value="UniProtKB-ARBA"/>
</dbReference>
<reference evidence="8 9" key="1">
    <citation type="submission" date="2019-08" db="EMBL/GenBank/DDBJ databases">
        <authorList>
            <person name="Seo M.-J."/>
        </authorList>
    </citation>
    <scope>NUCLEOTIDE SEQUENCE [LARGE SCALE GENOMIC DNA]</scope>
    <source>
        <strain evidence="8 9">KIGAM108</strain>
    </source>
</reference>
<dbReference type="PROSITE" id="PS00059">
    <property type="entry name" value="ADH_ZINC"/>
    <property type="match status" value="1"/>
</dbReference>
<comment type="cofactor">
    <cofactor evidence="1 5">
        <name>Zn(2+)</name>
        <dbReference type="ChEBI" id="CHEBI:29105"/>
    </cofactor>
</comment>
<dbReference type="InterPro" id="IPR013149">
    <property type="entry name" value="ADH-like_C"/>
</dbReference>
<evidence type="ECO:0000313" key="8">
    <source>
        <dbReference type="EMBL" id="TYZ07433.1"/>
    </source>
</evidence>
<dbReference type="Gene3D" id="3.90.180.10">
    <property type="entry name" value="Medium-chain alcohol dehydrogenases, catalytic domain"/>
    <property type="match status" value="1"/>
</dbReference>
<dbReference type="GO" id="GO:0008270">
    <property type="term" value="F:zinc ion binding"/>
    <property type="evidence" value="ECO:0007669"/>
    <property type="project" value="InterPro"/>
</dbReference>